<evidence type="ECO:0000313" key="3">
    <source>
        <dbReference type="Proteomes" id="UP001056535"/>
    </source>
</evidence>
<dbReference type="RefSeq" id="WP_252619283.1">
    <property type="nucleotide sequence ID" value="NZ_CP099490.1"/>
</dbReference>
<proteinExistence type="predicted"/>
<evidence type="ECO:0000256" key="1">
    <source>
        <dbReference type="SAM" id="Phobius"/>
    </source>
</evidence>
<accession>A0ABY4YEE6</accession>
<keyword evidence="1" id="KW-0472">Membrane</keyword>
<feature type="transmembrane region" description="Helical" evidence="1">
    <location>
        <begin position="23"/>
        <end position="43"/>
    </location>
</feature>
<evidence type="ECO:0000313" key="2">
    <source>
        <dbReference type="EMBL" id="USQ75127.1"/>
    </source>
</evidence>
<keyword evidence="1" id="KW-0812">Transmembrane</keyword>
<sequence>MTHVFLQAGEVVHHGKDLPFNPFWYGVIALVIFLALLGLLWSFRNTLAMDPVAHHHDDVDAGTPAGRAGSHH</sequence>
<keyword evidence="1" id="KW-1133">Transmembrane helix</keyword>
<protein>
    <submittedName>
        <fullName evidence="2">Uncharacterized protein</fullName>
    </submittedName>
</protein>
<keyword evidence="3" id="KW-1185">Reference proteome</keyword>
<dbReference type="Proteomes" id="UP001056535">
    <property type="component" value="Chromosome"/>
</dbReference>
<name>A0ABY4YEE6_9MICO</name>
<organism evidence="2 3">
    <name type="scientific">Ornithinimicrobium cryptoxanthini</name>
    <dbReference type="NCBI Taxonomy" id="2934161"/>
    <lineage>
        <taxon>Bacteria</taxon>
        <taxon>Bacillati</taxon>
        <taxon>Actinomycetota</taxon>
        <taxon>Actinomycetes</taxon>
        <taxon>Micrococcales</taxon>
        <taxon>Ornithinimicrobiaceae</taxon>
        <taxon>Ornithinimicrobium</taxon>
    </lineage>
</organism>
<dbReference type="EMBL" id="CP099490">
    <property type="protein sequence ID" value="USQ75127.1"/>
    <property type="molecule type" value="Genomic_DNA"/>
</dbReference>
<gene>
    <name evidence="2" type="ORF">NF557_10815</name>
</gene>
<reference evidence="2" key="1">
    <citation type="submission" date="2022-06" db="EMBL/GenBank/DDBJ databases">
        <title>Ornithinimicrobium JY.X270.</title>
        <authorList>
            <person name="Huang Y."/>
        </authorList>
    </citation>
    <scope>NUCLEOTIDE SEQUENCE</scope>
    <source>
        <strain evidence="2">JY.X270</strain>
    </source>
</reference>